<evidence type="ECO:0000256" key="3">
    <source>
        <dbReference type="ARBA" id="ARBA00008145"/>
    </source>
</evidence>
<dbReference type="PIRSF" id="PIRSF023956">
    <property type="entry name" value="Thiopurine_S-methyltransferase"/>
    <property type="match status" value="1"/>
</dbReference>
<dbReference type="InterPro" id="IPR008854">
    <property type="entry name" value="TPMT"/>
</dbReference>
<feature type="binding site" evidence="9">
    <location>
        <position position="10"/>
    </location>
    <ligand>
        <name>S-adenosyl-L-methionine</name>
        <dbReference type="ChEBI" id="CHEBI:59789"/>
    </ligand>
</feature>
<dbReference type="InterPro" id="IPR025835">
    <property type="entry name" value="Thiopurine_S-MeTrfase"/>
</dbReference>
<name>A0A1M5AM03_VIBGA</name>
<dbReference type="Proteomes" id="UP000184159">
    <property type="component" value="Unassembled WGS sequence"/>
</dbReference>
<feature type="binding site" evidence="9">
    <location>
        <position position="66"/>
    </location>
    <ligand>
        <name>S-adenosyl-L-methionine</name>
        <dbReference type="ChEBI" id="CHEBI:59789"/>
    </ligand>
</feature>
<dbReference type="GO" id="GO:0010038">
    <property type="term" value="P:response to metal ion"/>
    <property type="evidence" value="ECO:0007669"/>
    <property type="project" value="InterPro"/>
</dbReference>
<dbReference type="Gene3D" id="3.40.50.150">
    <property type="entry name" value="Vaccinia Virus protein VP39"/>
    <property type="match status" value="1"/>
</dbReference>
<dbReference type="InterPro" id="IPR029063">
    <property type="entry name" value="SAM-dependent_MTases_sf"/>
</dbReference>
<evidence type="ECO:0000256" key="9">
    <source>
        <dbReference type="HAMAP-Rule" id="MF_00812"/>
    </source>
</evidence>
<dbReference type="GO" id="GO:0005737">
    <property type="term" value="C:cytoplasm"/>
    <property type="evidence" value="ECO:0007669"/>
    <property type="project" value="UniProtKB-SubCell"/>
</dbReference>
<keyword evidence="11" id="KW-1185">Reference proteome</keyword>
<dbReference type="GO" id="GO:0032259">
    <property type="term" value="P:methylation"/>
    <property type="evidence" value="ECO:0007669"/>
    <property type="project" value="UniProtKB-KW"/>
</dbReference>
<dbReference type="SUPFAM" id="SSF53335">
    <property type="entry name" value="S-adenosyl-L-methionine-dependent methyltransferases"/>
    <property type="match status" value="1"/>
</dbReference>
<evidence type="ECO:0000256" key="6">
    <source>
        <dbReference type="ARBA" id="ARBA00022603"/>
    </source>
</evidence>
<evidence type="ECO:0000256" key="8">
    <source>
        <dbReference type="ARBA" id="ARBA00022691"/>
    </source>
</evidence>
<evidence type="ECO:0000256" key="2">
    <source>
        <dbReference type="ARBA" id="ARBA00004496"/>
    </source>
</evidence>
<gene>
    <name evidence="9" type="primary">tpm</name>
    <name evidence="10" type="ORF">SAMN02745781_01942</name>
</gene>
<keyword evidence="8 9" id="KW-0949">S-adenosyl-L-methionine</keyword>
<keyword evidence="6 9" id="KW-0489">Methyltransferase</keyword>
<dbReference type="GO" id="GO:0008119">
    <property type="term" value="F:thiopurine S-methyltransferase activity"/>
    <property type="evidence" value="ECO:0007669"/>
    <property type="project" value="UniProtKB-UniRule"/>
</dbReference>
<dbReference type="PANTHER" id="PTHR10259">
    <property type="entry name" value="THIOPURINE S-METHYLTRANSFERASE"/>
    <property type="match status" value="1"/>
</dbReference>
<dbReference type="CDD" id="cd02440">
    <property type="entry name" value="AdoMet_MTases"/>
    <property type="match status" value="1"/>
</dbReference>
<evidence type="ECO:0000313" key="11">
    <source>
        <dbReference type="Proteomes" id="UP000184159"/>
    </source>
</evidence>
<keyword evidence="5 9" id="KW-0963">Cytoplasm</keyword>
<dbReference type="RefSeq" id="WP_072958537.1">
    <property type="nucleotide sequence ID" value="NZ_FQUH01000008.1"/>
</dbReference>
<dbReference type="Pfam" id="PF05724">
    <property type="entry name" value="TPMT"/>
    <property type="match status" value="1"/>
</dbReference>
<organism evidence="10 11">
    <name type="scientific">Vibrio gazogenes DSM 21264 = NBRC 103151</name>
    <dbReference type="NCBI Taxonomy" id="1123492"/>
    <lineage>
        <taxon>Bacteria</taxon>
        <taxon>Pseudomonadati</taxon>
        <taxon>Pseudomonadota</taxon>
        <taxon>Gammaproteobacteria</taxon>
        <taxon>Vibrionales</taxon>
        <taxon>Vibrionaceae</taxon>
        <taxon>Vibrio</taxon>
    </lineage>
</organism>
<comment type="similarity">
    <text evidence="3 9">Belongs to the class I-like SAM-binding methyltransferase superfamily. TPMT family.</text>
</comment>
<dbReference type="EMBL" id="FQUH01000008">
    <property type="protein sequence ID" value="SHF31147.1"/>
    <property type="molecule type" value="Genomic_DNA"/>
</dbReference>
<evidence type="ECO:0000256" key="5">
    <source>
        <dbReference type="ARBA" id="ARBA00022490"/>
    </source>
</evidence>
<dbReference type="PROSITE" id="PS51585">
    <property type="entry name" value="SAM_MT_TPMT"/>
    <property type="match status" value="1"/>
</dbReference>
<evidence type="ECO:0000256" key="7">
    <source>
        <dbReference type="ARBA" id="ARBA00022679"/>
    </source>
</evidence>
<accession>A0A1M5AM03</accession>
<feature type="binding site" evidence="9">
    <location>
        <position position="121"/>
    </location>
    <ligand>
        <name>S-adenosyl-L-methionine</name>
        <dbReference type="ChEBI" id="CHEBI:59789"/>
    </ligand>
</feature>
<protein>
    <recommendedName>
        <fullName evidence="4 9">Thiopurine S-methyltransferase</fullName>
        <ecNumber evidence="4 9">2.1.1.67</ecNumber>
    </recommendedName>
    <alternativeName>
        <fullName evidence="9">Thiopurine methyltransferase</fullName>
    </alternativeName>
</protein>
<dbReference type="HAMAP" id="MF_00812">
    <property type="entry name" value="Thiopur_methtran"/>
    <property type="match status" value="1"/>
</dbReference>
<dbReference type="PANTHER" id="PTHR10259:SF11">
    <property type="entry name" value="THIOPURINE S-METHYLTRANSFERASE"/>
    <property type="match status" value="1"/>
</dbReference>
<evidence type="ECO:0000313" key="10">
    <source>
        <dbReference type="EMBL" id="SHF31147.1"/>
    </source>
</evidence>
<evidence type="ECO:0000256" key="1">
    <source>
        <dbReference type="ARBA" id="ARBA00000903"/>
    </source>
</evidence>
<dbReference type="NCBIfam" id="TIGR03840">
    <property type="entry name" value="TMPT_Se_Te"/>
    <property type="match status" value="1"/>
</dbReference>
<dbReference type="FunFam" id="3.40.50.150:FF:000101">
    <property type="entry name" value="Thiopurine S-methyltransferase"/>
    <property type="match status" value="1"/>
</dbReference>
<comment type="catalytic activity">
    <reaction evidence="1 9">
        <text>S-adenosyl-L-methionine + a thiopurine = S-adenosyl-L-homocysteine + a thiopurine S-methylether.</text>
        <dbReference type="EC" id="2.1.1.67"/>
    </reaction>
</comment>
<reference evidence="11" key="1">
    <citation type="submission" date="2016-11" db="EMBL/GenBank/DDBJ databases">
        <authorList>
            <person name="Varghese N."/>
            <person name="Submissions S."/>
        </authorList>
    </citation>
    <scope>NUCLEOTIDE SEQUENCE [LARGE SCALE GENOMIC DNA]</scope>
    <source>
        <strain evidence="11">DSM 21264</strain>
    </source>
</reference>
<comment type="subcellular location">
    <subcellularLocation>
        <location evidence="2 9">Cytoplasm</location>
    </subcellularLocation>
</comment>
<dbReference type="EC" id="2.1.1.67" evidence="4 9"/>
<proteinExistence type="inferred from homology"/>
<keyword evidence="7 9" id="KW-0808">Transferase</keyword>
<sequence>MDKEFWHSKWASNRIGFHMTDVNPLLLEYWPALSPQREEQVFVPLCGKSEDLVWLAAKHDRVIGVELSEIAVRSFFSEHFYTPLVTQIDSFHQCYEFDELEIYRGDVFTTPLDCVELVYDRAALVSIMPSQRDAYIQRLRALLKPGGRMLLITVDYEQTELAGPPFSVDRNQIQHLFQGMKTTLLCRKEADSGHPKIAKQKLSRFADEVWLIEA</sequence>
<evidence type="ECO:0000256" key="4">
    <source>
        <dbReference type="ARBA" id="ARBA00011905"/>
    </source>
</evidence>
<dbReference type="AlphaFoldDB" id="A0A1M5AM03"/>
<dbReference type="InterPro" id="IPR022474">
    <property type="entry name" value="Thiopur_S-MeTfrase_Se/Te_detox"/>
</dbReference>
<feature type="binding site" evidence="9">
    <location>
        <position position="45"/>
    </location>
    <ligand>
        <name>S-adenosyl-L-methionine</name>
        <dbReference type="ChEBI" id="CHEBI:59789"/>
    </ligand>
</feature>
<dbReference type="NCBIfam" id="NF009732">
    <property type="entry name" value="PRK13255.1"/>
    <property type="match status" value="1"/>
</dbReference>